<evidence type="ECO:0000256" key="1">
    <source>
        <dbReference type="ARBA" id="ARBA00006576"/>
    </source>
</evidence>
<dbReference type="AlphaFoldDB" id="L7KLP5"/>
<dbReference type="InterPro" id="IPR050202">
    <property type="entry name" value="Cyt/Deoxycyt_deaminase"/>
</dbReference>
<dbReference type="CDD" id="cd01283">
    <property type="entry name" value="cytidine_deaminase"/>
    <property type="match status" value="1"/>
</dbReference>
<evidence type="ECO:0000313" key="6">
    <source>
        <dbReference type="EMBL" id="GAC48628.1"/>
    </source>
</evidence>
<keyword evidence="3" id="KW-0378">Hydrolase</keyword>
<dbReference type="GO" id="GO:0072527">
    <property type="term" value="P:pyrimidine-containing compound metabolic process"/>
    <property type="evidence" value="ECO:0007669"/>
    <property type="project" value="UniProtKB-ARBA"/>
</dbReference>
<gene>
    <name evidence="6" type="primary">cdd</name>
    <name evidence="6" type="ORF">GOACH_06_01250</name>
</gene>
<dbReference type="PROSITE" id="PS51747">
    <property type="entry name" value="CYT_DCMP_DEAMINASES_2"/>
    <property type="match status" value="1"/>
</dbReference>
<name>L7KLP5_9ACTN</name>
<dbReference type="GO" id="GO:0008270">
    <property type="term" value="F:zinc ion binding"/>
    <property type="evidence" value="ECO:0007669"/>
    <property type="project" value="InterPro"/>
</dbReference>
<evidence type="ECO:0000313" key="7">
    <source>
        <dbReference type="Proteomes" id="UP000010988"/>
    </source>
</evidence>
<dbReference type="eggNOG" id="COG0295">
    <property type="taxonomic scope" value="Bacteria"/>
</dbReference>
<reference evidence="6 7" key="1">
    <citation type="submission" date="2012-12" db="EMBL/GenBank/DDBJ databases">
        <title>Whole genome shotgun sequence of Gordonia aichiensis NBRC 108223.</title>
        <authorList>
            <person name="Isaki-Nakamura S."/>
            <person name="Hosoyama A."/>
            <person name="Tsuchikane K."/>
            <person name="Ando Y."/>
            <person name="Baba S."/>
            <person name="Ohji S."/>
            <person name="Hamada M."/>
            <person name="Tamura T."/>
            <person name="Yamazoe A."/>
            <person name="Yamazaki S."/>
            <person name="Fujita N."/>
        </authorList>
    </citation>
    <scope>NUCLEOTIDE SEQUENCE [LARGE SCALE GENOMIC DNA]</scope>
    <source>
        <strain evidence="6 7">NBRC 108223</strain>
    </source>
</reference>
<keyword evidence="7" id="KW-1185">Reference proteome</keyword>
<accession>L7KLP5</accession>
<dbReference type="InterPro" id="IPR016193">
    <property type="entry name" value="Cytidine_deaminase-like"/>
</dbReference>
<dbReference type="Pfam" id="PF00383">
    <property type="entry name" value="dCMP_cyt_deam_1"/>
    <property type="match status" value="1"/>
</dbReference>
<keyword evidence="4" id="KW-0862">Zinc</keyword>
<organism evidence="6 7">
    <name type="scientific">Gordonia aichiensis NBRC 108223</name>
    <dbReference type="NCBI Taxonomy" id="1220583"/>
    <lineage>
        <taxon>Bacteria</taxon>
        <taxon>Bacillati</taxon>
        <taxon>Actinomycetota</taxon>
        <taxon>Actinomycetes</taxon>
        <taxon>Mycobacteriales</taxon>
        <taxon>Gordoniaceae</taxon>
        <taxon>Gordonia</taxon>
    </lineage>
</organism>
<dbReference type="InterPro" id="IPR016192">
    <property type="entry name" value="APOBEC/CMP_deaminase_Zn-bd"/>
</dbReference>
<dbReference type="STRING" id="1220583.GOACH_06_01250"/>
<evidence type="ECO:0000256" key="3">
    <source>
        <dbReference type="ARBA" id="ARBA00022801"/>
    </source>
</evidence>
<proteinExistence type="inferred from homology"/>
<protein>
    <submittedName>
        <fullName evidence="6">Cytidine deaminase</fullName>
    </submittedName>
</protein>
<dbReference type="GO" id="GO:0004126">
    <property type="term" value="F:cytidine deaminase activity"/>
    <property type="evidence" value="ECO:0007669"/>
    <property type="project" value="UniProtKB-ARBA"/>
</dbReference>
<dbReference type="Gene3D" id="3.40.140.10">
    <property type="entry name" value="Cytidine Deaminase, domain 2"/>
    <property type="match status" value="1"/>
</dbReference>
<dbReference type="GO" id="GO:0005829">
    <property type="term" value="C:cytosol"/>
    <property type="evidence" value="ECO:0007669"/>
    <property type="project" value="TreeGrafter"/>
</dbReference>
<evidence type="ECO:0000256" key="2">
    <source>
        <dbReference type="ARBA" id="ARBA00022723"/>
    </source>
</evidence>
<sequence>MWVFRITQSPIPTVCEESALTHAIEWKLLRDSAADMIPRAYAPYSAFPVGASGLTDDGRIVVGCNVENVSYGLGICAEVGLVAAMVASGGGRLRAVSVCDATGSVLMPCGRCRQVLYEHGGGELLVDHRSGPTTLAALLPDAFGPDDLDAVR</sequence>
<dbReference type="PROSITE" id="PS00903">
    <property type="entry name" value="CYT_DCMP_DEAMINASES_1"/>
    <property type="match status" value="1"/>
</dbReference>
<comment type="similarity">
    <text evidence="1">Belongs to the cytidine and deoxycytidylate deaminase family.</text>
</comment>
<evidence type="ECO:0000259" key="5">
    <source>
        <dbReference type="PROSITE" id="PS51747"/>
    </source>
</evidence>
<dbReference type="GO" id="GO:0055086">
    <property type="term" value="P:nucleobase-containing small molecule metabolic process"/>
    <property type="evidence" value="ECO:0007669"/>
    <property type="project" value="UniProtKB-ARBA"/>
</dbReference>
<evidence type="ECO:0000256" key="4">
    <source>
        <dbReference type="ARBA" id="ARBA00022833"/>
    </source>
</evidence>
<dbReference type="GO" id="GO:0042802">
    <property type="term" value="F:identical protein binding"/>
    <property type="evidence" value="ECO:0007669"/>
    <property type="project" value="UniProtKB-ARBA"/>
</dbReference>
<dbReference type="PANTHER" id="PTHR11644:SF2">
    <property type="entry name" value="CYTIDINE DEAMINASE"/>
    <property type="match status" value="1"/>
</dbReference>
<dbReference type="SUPFAM" id="SSF53927">
    <property type="entry name" value="Cytidine deaminase-like"/>
    <property type="match status" value="1"/>
</dbReference>
<dbReference type="Proteomes" id="UP000010988">
    <property type="component" value="Unassembled WGS sequence"/>
</dbReference>
<dbReference type="PANTHER" id="PTHR11644">
    <property type="entry name" value="CYTIDINE DEAMINASE"/>
    <property type="match status" value="1"/>
</dbReference>
<comment type="caution">
    <text evidence="6">The sequence shown here is derived from an EMBL/GenBank/DDBJ whole genome shotgun (WGS) entry which is preliminary data.</text>
</comment>
<dbReference type="InterPro" id="IPR002125">
    <property type="entry name" value="CMP_dCMP_dom"/>
</dbReference>
<dbReference type="NCBIfam" id="NF004064">
    <property type="entry name" value="PRK05578.1"/>
    <property type="match status" value="1"/>
</dbReference>
<keyword evidence="2" id="KW-0479">Metal-binding</keyword>
<dbReference type="EMBL" id="BANR01000006">
    <property type="protein sequence ID" value="GAC48628.1"/>
    <property type="molecule type" value="Genomic_DNA"/>
</dbReference>
<feature type="domain" description="CMP/dCMP-type deaminase" evidence="5">
    <location>
        <begin position="24"/>
        <end position="146"/>
    </location>
</feature>